<dbReference type="CDD" id="cd06466">
    <property type="entry name" value="p23_CS_SGT1_like"/>
    <property type="match status" value="1"/>
</dbReference>
<feature type="domain" description="CS" evidence="3">
    <location>
        <begin position="174"/>
        <end position="269"/>
    </location>
</feature>
<dbReference type="SUPFAM" id="SSF49764">
    <property type="entry name" value="HSP20-like chaperones"/>
    <property type="match status" value="1"/>
</dbReference>
<evidence type="ECO:0000259" key="2">
    <source>
        <dbReference type="PROSITE" id="PS51048"/>
    </source>
</evidence>
<dbReference type="InterPro" id="IPR007699">
    <property type="entry name" value="SGS_dom"/>
</dbReference>
<dbReference type="KEGG" id="tpf:TPHA_0L02110"/>
<dbReference type="OMA" id="KIREDWY"/>
<dbReference type="RefSeq" id="XP_003687996.1">
    <property type="nucleotide sequence ID" value="XM_003687948.1"/>
</dbReference>
<feature type="compositionally biased region" description="Polar residues" evidence="1">
    <location>
        <begin position="276"/>
        <end position="301"/>
    </location>
</feature>
<proteinExistence type="predicted"/>
<dbReference type="AlphaFoldDB" id="G8C084"/>
<dbReference type="InterPro" id="IPR044563">
    <property type="entry name" value="Sgt1-like"/>
</dbReference>
<evidence type="ECO:0000313" key="4">
    <source>
        <dbReference type="EMBL" id="CCE65562.1"/>
    </source>
</evidence>
<dbReference type="GeneID" id="11531667"/>
<feature type="domain" description="SGS" evidence="2">
    <location>
        <begin position="293"/>
        <end position="381"/>
    </location>
</feature>
<name>G8C084_TETPH</name>
<reference evidence="4 5" key="1">
    <citation type="journal article" date="2011" name="Proc. Natl. Acad. Sci. U.S.A.">
        <title>Evolutionary erosion of yeast sex chromosomes by mating-type switching accidents.</title>
        <authorList>
            <person name="Gordon J.L."/>
            <person name="Armisen D."/>
            <person name="Proux-Wera E."/>
            <person name="Oheigeartaigh S.S."/>
            <person name="Byrne K.P."/>
            <person name="Wolfe K.H."/>
        </authorList>
    </citation>
    <scope>NUCLEOTIDE SEQUENCE [LARGE SCALE GENOMIC DNA]</scope>
    <source>
        <strain evidence="5">ATCC 24235 / CBS 4417 / NBRC 1672 / NRRL Y-8282 / UCD 70-5</strain>
    </source>
</reference>
<dbReference type="HOGENOM" id="CLU_039532_3_0_1"/>
<protein>
    <recommendedName>
        <fullName evidence="6">CS domain-containing protein</fullName>
    </recommendedName>
</protein>
<accession>G8C084</accession>
<sequence length="381" mass="43656">MPIERDLDQAKKALYEDKEYLQVVSLCDGILKESNENIMALIYKSTGLEKLYFSTVDWHNPDTLESSRDLLTKALNIATHRGDRGKIGLIHFRFFVHYFNLKKYEEAKKNMDSCKEFGYTDDTLFMWEMNLEKKLKKIQSKLNQSPKEPDILKKTCKAEVSPLEETAGVPETDEIKYRVDWYQTNKSINISIFTKSLPQTKEDIKISYDNNSRNMEITYPVNESKLTFKKTMTLTHPIEPDSIAYELTARKIEVIISKEDKTINWKTLEATSNVETTTRGHNYTSADSNTDSASKNRNPSASKIDWSKIDLGSDEDDDGIDNSSADAFFQKLYANADPDTKRAMMKSFVESNGTALNTNWDDVKQGKVETSPPEGMELKNF</sequence>
<dbReference type="PROSITE" id="PS51048">
    <property type="entry name" value="SGS"/>
    <property type="match status" value="1"/>
</dbReference>
<feature type="region of interest" description="Disordered" evidence="1">
    <location>
        <begin position="276"/>
        <end position="309"/>
    </location>
</feature>
<dbReference type="Pfam" id="PF04969">
    <property type="entry name" value="CS"/>
    <property type="match status" value="1"/>
</dbReference>
<dbReference type="Gene3D" id="2.60.40.790">
    <property type="match status" value="1"/>
</dbReference>
<dbReference type="EMBL" id="HE612867">
    <property type="protein sequence ID" value="CCE65562.1"/>
    <property type="molecule type" value="Genomic_DNA"/>
</dbReference>
<organism evidence="4 5">
    <name type="scientific">Tetrapisispora phaffii (strain ATCC 24235 / CBS 4417 / NBRC 1672 / NRRL Y-8282 / UCD 70-5)</name>
    <name type="common">Yeast</name>
    <name type="synonym">Fabospora phaffii</name>
    <dbReference type="NCBI Taxonomy" id="1071381"/>
    <lineage>
        <taxon>Eukaryota</taxon>
        <taxon>Fungi</taxon>
        <taxon>Dikarya</taxon>
        <taxon>Ascomycota</taxon>
        <taxon>Saccharomycotina</taxon>
        <taxon>Saccharomycetes</taxon>
        <taxon>Saccharomycetales</taxon>
        <taxon>Saccharomycetaceae</taxon>
        <taxon>Tetrapisispora</taxon>
    </lineage>
</organism>
<dbReference type="InterPro" id="IPR007052">
    <property type="entry name" value="CS_dom"/>
</dbReference>
<dbReference type="Pfam" id="PF05002">
    <property type="entry name" value="SGS"/>
    <property type="match status" value="1"/>
</dbReference>
<dbReference type="InterPro" id="IPR008978">
    <property type="entry name" value="HSP20-like_chaperone"/>
</dbReference>
<dbReference type="GO" id="GO:0051087">
    <property type="term" value="F:protein-folding chaperone binding"/>
    <property type="evidence" value="ECO:0007669"/>
    <property type="project" value="InterPro"/>
</dbReference>
<evidence type="ECO:0008006" key="6">
    <source>
        <dbReference type="Google" id="ProtNLM"/>
    </source>
</evidence>
<keyword evidence="5" id="KW-1185">Reference proteome</keyword>
<evidence type="ECO:0000313" key="5">
    <source>
        <dbReference type="Proteomes" id="UP000005666"/>
    </source>
</evidence>
<dbReference type="PANTHER" id="PTHR45862">
    <property type="entry name" value="PROTEIN SGT1 HOMOLOG"/>
    <property type="match status" value="1"/>
</dbReference>
<dbReference type="Proteomes" id="UP000005666">
    <property type="component" value="Chromosome 12"/>
</dbReference>
<evidence type="ECO:0000259" key="3">
    <source>
        <dbReference type="PROSITE" id="PS51203"/>
    </source>
</evidence>
<dbReference type="OrthoDB" id="1898560at2759"/>
<evidence type="ECO:0000256" key="1">
    <source>
        <dbReference type="SAM" id="MobiDB-lite"/>
    </source>
</evidence>
<dbReference type="eggNOG" id="KOG1309">
    <property type="taxonomic scope" value="Eukaryota"/>
</dbReference>
<gene>
    <name evidence="4" type="primary">TPHA0L02110</name>
    <name evidence="4" type="ordered locus">TPHA_0L02110</name>
</gene>
<dbReference type="STRING" id="1071381.G8C084"/>
<dbReference type="PROSITE" id="PS51203">
    <property type="entry name" value="CS"/>
    <property type="match status" value="1"/>
</dbReference>
<feature type="region of interest" description="Disordered" evidence="1">
    <location>
        <begin position="356"/>
        <end position="381"/>
    </location>
</feature>